<dbReference type="AlphaFoldDB" id="A0A1N6D5R4"/>
<evidence type="ECO:0000259" key="1">
    <source>
        <dbReference type="Pfam" id="PF13568"/>
    </source>
</evidence>
<proteinExistence type="predicted"/>
<gene>
    <name evidence="2" type="ORF">SAMN04488055_0317</name>
</gene>
<evidence type="ECO:0000313" key="3">
    <source>
        <dbReference type="Proteomes" id="UP000185003"/>
    </source>
</evidence>
<dbReference type="InterPro" id="IPR025665">
    <property type="entry name" value="Beta-barrel_OMP_2"/>
</dbReference>
<name>A0A1N6D5R4_9BACT</name>
<accession>A0A1N6D5R4</accession>
<reference evidence="2 3" key="1">
    <citation type="submission" date="2016-11" db="EMBL/GenBank/DDBJ databases">
        <authorList>
            <person name="Jaros S."/>
            <person name="Januszkiewicz K."/>
            <person name="Wedrychowicz H."/>
        </authorList>
    </citation>
    <scope>NUCLEOTIDE SEQUENCE [LARGE SCALE GENOMIC DNA]</scope>
    <source>
        <strain evidence="2 3">DSM 24787</strain>
    </source>
</reference>
<protein>
    <submittedName>
        <fullName evidence="2">Outer membrane protein beta-barrel domain-containing protein</fullName>
    </submittedName>
</protein>
<sequence>MSTSASAQVTSSGYGADKPNVMRIILLSLLIVCTLPVCAQVSIGVTGGYSHATINVSNRTPSPPTDILSPPIPESRYVPKWHAGLMADIHLVKRFYLQPQVLISKKGVKMEGSRSQGILYHENFFKADLTYLEVPVNLLYKVPAGKGKLAVGAGVYCARGLSGKYDERGITVATDGSFRSGHAMTGDIRFEKEAPAQPTGYQVYKKYDRGLNFIAGYEFKNGLLFNVNYSLGLTDVYTYEPETRKNRYFGISAGYQFRLLRR</sequence>
<organism evidence="2 3">
    <name type="scientific">Chitinophaga niabensis</name>
    <dbReference type="NCBI Taxonomy" id="536979"/>
    <lineage>
        <taxon>Bacteria</taxon>
        <taxon>Pseudomonadati</taxon>
        <taxon>Bacteroidota</taxon>
        <taxon>Chitinophagia</taxon>
        <taxon>Chitinophagales</taxon>
        <taxon>Chitinophagaceae</taxon>
        <taxon>Chitinophaga</taxon>
    </lineage>
</organism>
<dbReference type="EMBL" id="FSRA01000001">
    <property type="protein sequence ID" value="SIN66131.1"/>
    <property type="molecule type" value="Genomic_DNA"/>
</dbReference>
<keyword evidence="3" id="KW-1185">Reference proteome</keyword>
<dbReference type="STRING" id="536979.SAMN04488055_0317"/>
<feature type="domain" description="Outer membrane protein beta-barrel" evidence="1">
    <location>
        <begin position="41"/>
        <end position="236"/>
    </location>
</feature>
<dbReference type="Pfam" id="PF13568">
    <property type="entry name" value="OMP_b-brl_2"/>
    <property type="match status" value="1"/>
</dbReference>
<dbReference type="Proteomes" id="UP000185003">
    <property type="component" value="Unassembled WGS sequence"/>
</dbReference>
<evidence type="ECO:0000313" key="2">
    <source>
        <dbReference type="EMBL" id="SIN66131.1"/>
    </source>
</evidence>